<feature type="chain" id="PRO_5009520178" description="DUF11 domain-containing protein" evidence="1">
    <location>
        <begin position="25"/>
        <end position="583"/>
    </location>
</feature>
<dbReference type="EMBL" id="MFEK01000003">
    <property type="protein sequence ID" value="OGE79388.1"/>
    <property type="molecule type" value="Genomic_DNA"/>
</dbReference>
<gene>
    <name evidence="3" type="ORF">A2751_05125</name>
</gene>
<comment type="caution">
    <text evidence="3">The sequence shown here is derived from an EMBL/GenBank/DDBJ whole genome shotgun (WGS) entry which is preliminary data.</text>
</comment>
<reference evidence="3 4" key="1">
    <citation type="journal article" date="2016" name="Nat. Commun.">
        <title>Thousands of microbial genomes shed light on interconnected biogeochemical processes in an aquifer system.</title>
        <authorList>
            <person name="Anantharaman K."/>
            <person name="Brown C.T."/>
            <person name="Hug L.A."/>
            <person name="Sharon I."/>
            <person name="Castelle C.J."/>
            <person name="Probst A.J."/>
            <person name="Thomas B.C."/>
            <person name="Singh A."/>
            <person name="Wilkins M.J."/>
            <person name="Karaoz U."/>
            <person name="Brodie E.L."/>
            <person name="Williams K.H."/>
            <person name="Hubbard S.S."/>
            <person name="Banfield J.F."/>
        </authorList>
    </citation>
    <scope>NUCLEOTIDE SEQUENCE [LARGE SCALE GENOMIC DNA]</scope>
</reference>
<name>A0A1F5NP33_9BACT</name>
<evidence type="ECO:0000256" key="1">
    <source>
        <dbReference type="SAM" id="SignalP"/>
    </source>
</evidence>
<dbReference type="PANTHER" id="PTHR34819">
    <property type="entry name" value="LARGE CYSTEINE-RICH PERIPLASMIC PROTEIN OMCB"/>
    <property type="match status" value="1"/>
</dbReference>
<keyword evidence="1" id="KW-0732">Signal</keyword>
<dbReference type="NCBIfam" id="TIGR01451">
    <property type="entry name" value="B_ant_repeat"/>
    <property type="match status" value="1"/>
</dbReference>
<evidence type="ECO:0000313" key="3">
    <source>
        <dbReference type="EMBL" id="OGE79388.1"/>
    </source>
</evidence>
<dbReference type="Proteomes" id="UP000176864">
    <property type="component" value="Unassembled WGS sequence"/>
</dbReference>
<proteinExistence type="predicted"/>
<feature type="signal peptide" evidence="1">
    <location>
        <begin position="1"/>
        <end position="24"/>
    </location>
</feature>
<accession>A0A1F5NP33</accession>
<dbReference type="InterPro" id="IPR001434">
    <property type="entry name" value="OmcB-like_DUF11"/>
</dbReference>
<feature type="domain" description="DUF11" evidence="2">
    <location>
        <begin position="55"/>
        <end position="144"/>
    </location>
</feature>
<dbReference type="InterPro" id="IPR051172">
    <property type="entry name" value="Chlamydia_OmcB"/>
</dbReference>
<evidence type="ECO:0000259" key="2">
    <source>
        <dbReference type="Pfam" id="PF01345"/>
    </source>
</evidence>
<protein>
    <recommendedName>
        <fullName evidence="2">DUF11 domain-containing protein</fullName>
    </recommendedName>
</protein>
<sequence length="583" mass="61311">MFFKLATAILVISAVIILPNFDGAGAQDATQPLTVETKVRNLSRGENIFQDQINAQPGDRVQIRVRVNAGTAQTGIIVRNGLPARLAFSSGDSGLNNAGGFAAGNMNGGSNQTFTYEAIVTGNEQATIVNTVYVRSNESSERSDSAEIIVTDVAAPAQIQNLVVRNRVMNLTRGETEFQNATSASVGDRLRYEVYIETLGNASQSGVTLRYLIPYGRFVIVSGDPNFILYGLDIASMRPNTSQTVVFEVTLNSGDSDTLNSIARVFSGTVPVKDATATVFVRGGSTFAVKNLVIDAKVMNLSRGEASFKDTTAASAGEKVRFQIKIDALGNAPITNVVLRNPLSSRLSFMGGDLNVTNSSGLGLGTMTGTSKTVMFDAQVGSGVETITNTAIVSGDGVSNASDSAMVTISEVAGTTTAAGQKSVIAVNRSAGQDASKVIARPGDVVAYQFTYRNTSNAAETVRIETDIRDIMELARVSNTGGAVVDNGVIRFPAVSLAPKGEIIQSFEVTVLSASAMGAAQDRIMTVSYGNTSLVQVGASQVAGTSTIQPPRTGASENLVVLLAVLATAGYWFYRRKSRLQLA</sequence>
<dbReference type="Pfam" id="PF01345">
    <property type="entry name" value="DUF11"/>
    <property type="match status" value="2"/>
</dbReference>
<dbReference type="AlphaFoldDB" id="A0A1F5NP33"/>
<feature type="domain" description="DUF11" evidence="2">
    <location>
        <begin position="310"/>
        <end position="396"/>
    </location>
</feature>
<organism evidence="3 4">
    <name type="scientific">Candidatus Doudnabacteria bacterium RIFCSPHIGHO2_01_FULL_46_14</name>
    <dbReference type="NCBI Taxonomy" id="1817824"/>
    <lineage>
        <taxon>Bacteria</taxon>
        <taxon>Candidatus Doudnaibacteriota</taxon>
    </lineage>
</organism>
<dbReference type="InterPro" id="IPR047589">
    <property type="entry name" value="DUF11_rpt"/>
</dbReference>
<evidence type="ECO:0000313" key="4">
    <source>
        <dbReference type="Proteomes" id="UP000176864"/>
    </source>
</evidence>